<protein>
    <submittedName>
        <fullName evidence="2">Uncharacterized protein</fullName>
    </submittedName>
</protein>
<accession>A0A1E1IRB3</accession>
<sequence length="669" mass="72170">MAAPAADSQLQQRLQQLRKQFGSTYDSYAPATPDTPGSTRAKLSHHHRVPLQRAMVTDLDALYRDAFASSQVRMSAADLEALLRLVPSLTALSDFPTPDAPLLLIVVRAFQPRGSDAPTTRVSDAVLQSVLLDLTRLLHYPEPWSEGFAQVELAIRTTAAALLAPLLRYFVASAEEAAVEAQWRQWQELANHTLLDNVCTWITGLEAAQTQSGNADIQRKPSIRGTNTSTLALSPTTTAALLCQMLSFVVALVEHPCARSLTTESWTSLLSSVVSVMGQPRDATKKPELAYMALHVVLGVLDAGVVPPGVCRELALQTVAKSVPHGEADVPAPLPVSSLSSNTLNYASLFVAYVRLVKAVLLLEVEESPTGSDTARDTATQLHAVLAGLVEMSTHVYLEKVASPAAESDAAEVRMSLLSTVVKDLLSVRKESRSSSLQYTRYVQGMLLGHTPVVPYIITQLLQDCQAQMGLLTTSRELTALSTNTEVLQGVFLWSIHAAMDEGLLDVSHRDEVFTALPWGLYDAVDAVVGELTVCLAEVLLTHPAVCAHKNVAVLVARVISCEGLALLLRFLFFVMIPYGVADNVSWNARYRECLYAAEERVMRTVAAFDSGSPQLLAAFTDALDEMHTVLGPTVAKVSALLPSSTQSSLAPAGCQGALDKLMEVIPIF</sequence>
<dbReference type="EMBL" id="CALQ01000313">
    <property type="protein sequence ID" value="CCM13618.1"/>
    <property type="molecule type" value="Genomic_DNA"/>
</dbReference>
<evidence type="ECO:0000313" key="2">
    <source>
        <dbReference type="EMBL" id="CCM13618.1"/>
    </source>
</evidence>
<feature type="region of interest" description="Disordered" evidence="1">
    <location>
        <begin position="25"/>
        <end position="45"/>
    </location>
</feature>
<name>A0A1E1IRB3_LEIGU</name>
<dbReference type="AlphaFoldDB" id="A0A1E1IRB3"/>
<reference evidence="2" key="1">
    <citation type="submission" date="2012-08" db="EMBL/GenBank/DDBJ databases">
        <title>Comparative genomics of metastatic and non-metastatic Leishmania guyanensis provides insights into polygenic factors involved in Leishmania RNA virus infection.</title>
        <authorList>
            <person name="Smith D."/>
            <person name="Hertz-Fowler C."/>
            <person name="Martin R."/>
            <person name="Dickens N."/>
            <person name="Fasel N."/>
            <person name="Falquet L."/>
            <person name="Beverley S."/>
            <person name="Zangger H."/>
            <person name="Calderon-Copete S."/>
            <person name="Mottram J."/>
            <person name="Xenarios I."/>
        </authorList>
    </citation>
    <scope>NUCLEOTIDE SEQUENCE</scope>
    <source>
        <strain evidence="2">MHOM/BR/75/M4147/SSU:IR2SAT-LUC</strain>
    </source>
</reference>
<evidence type="ECO:0000256" key="1">
    <source>
        <dbReference type="SAM" id="MobiDB-lite"/>
    </source>
</evidence>
<organism evidence="2">
    <name type="scientific">Leishmania guyanensis</name>
    <dbReference type="NCBI Taxonomy" id="5670"/>
    <lineage>
        <taxon>Eukaryota</taxon>
        <taxon>Discoba</taxon>
        <taxon>Euglenozoa</taxon>
        <taxon>Kinetoplastea</taxon>
        <taxon>Metakinetoplastina</taxon>
        <taxon>Trypanosomatida</taxon>
        <taxon>Trypanosomatidae</taxon>
        <taxon>Leishmaniinae</taxon>
        <taxon>Leishmania</taxon>
        <taxon>Leishmania guyanensis species complex</taxon>
    </lineage>
</organism>
<proteinExistence type="predicted"/>
<gene>
    <name evidence="2" type="primary">LgM4147LRVhigh.11.00360.00490</name>
    <name evidence="2" type="ORF">BN36_1111320</name>
</gene>